<protein>
    <submittedName>
        <fullName evidence="2">Uncharacterized protein</fullName>
    </submittedName>
</protein>
<dbReference type="Proteomes" id="UP000187429">
    <property type="component" value="Unassembled WGS sequence"/>
</dbReference>
<evidence type="ECO:0000256" key="1">
    <source>
        <dbReference type="SAM" id="MobiDB-lite"/>
    </source>
</evidence>
<feature type="compositionally biased region" description="Polar residues" evidence="1">
    <location>
        <begin position="28"/>
        <end position="37"/>
    </location>
</feature>
<accession>A0A1R1X6Y3</accession>
<name>A0A1R1X6Y3_9FUNG</name>
<feature type="region of interest" description="Disordered" evidence="1">
    <location>
        <begin position="25"/>
        <end position="76"/>
    </location>
</feature>
<evidence type="ECO:0000313" key="3">
    <source>
        <dbReference type="Proteomes" id="UP000187429"/>
    </source>
</evidence>
<feature type="non-terminal residue" evidence="2">
    <location>
        <position position="1"/>
    </location>
</feature>
<gene>
    <name evidence="2" type="ORF">AYI69_g10282</name>
</gene>
<organism evidence="2 3">
    <name type="scientific">Smittium culicis</name>
    <dbReference type="NCBI Taxonomy" id="133412"/>
    <lineage>
        <taxon>Eukaryota</taxon>
        <taxon>Fungi</taxon>
        <taxon>Fungi incertae sedis</taxon>
        <taxon>Zoopagomycota</taxon>
        <taxon>Kickxellomycotina</taxon>
        <taxon>Harpellomycetes</taxon>
        <taxon>Harpellales</taxon>
        <taxon>Legeriomycetaceae</taxon>
        <taxon>Smittium</taxon>
    </lineage>
</organism>
<dbReference type="AlphaFoldDB" id="A0A1R1X6Y3"/>
<comment type="caution">
    <text evidence="2">The sequence shown here is derived from an EMBL/GenBank/DDBJ whole genome shotgun (WGS) entry which is preliminary data.</text>
</comment>
<evidence type="ECO:0000313" key="2">
    <source>
        <dbReference type="EMBL" id="OMJ10347.1"/>
    </source>
</evidence>
<dbReference type="EMBL" id="LSSM01006646">
    <property type="protein sequence ID" value="OMJ10347.1"/>
    <property type="molecule type" value="Genomic_DNA"/>
</dbReference>
<sequence length="76" mass="8434">KTETEPGGQRSSEEGSRIITDEAFHQGNPATRSSILQSAAHDPEEYWRPPTCSRPPEAEYSFGRAELQDGDTEIDI</sequence>
<proteinExistence type="predicted"/>
<keyword evidence="3" id="KW-1185">Reference proteome</keyword>
<reference evidence="3" key="1">
    <citation type="submission" date="2017-01" db="EMBL/GenBank/DDBJ databases">
        <authorList>
            <person name="Wang Y."/>
            <person name="White M."/>
            <person name="Kvist S."/>
            <person name="Moncalvo J.-M."/>
        </authorList>
    </citation>
    <scope>NUCLEOTIDE SEQUENCE [LARGE SCALE GENOMIC DNA]</scope>
    <source>
        <strain evidence="3">ID-206-W2</strain>
    </source>
</reference>